<dbReference type="Proteomes" id="UP000316123">
    <property type="component" value="Unassembled WGS sequence"/>
</dbReference>
<comment type="caution">
    <text evidence="1">The sequence shown here is derived from an EMBL/GenBank/DDBJ whole genome shotgun (WGS) entry which is preliminary data.</text>
</comment>
<sequence>MRSLPRRQRGTAMMEGILVLPLLIGTALVSADLYNVHQARAYMEQSVHNIASVLAAQPSLDSDGLDALLRQAASPKILGDYQLVISKVSLDRNMTWKPLQRGAVTGICPSYSQGQHYVGGLPEEQPPSNDETGETTTSKRSLLVVQLCRNTNTLLLGSGLLMDKDIEALAFSRMLYDEPELDKQLSREAGLEDEDAG</sequence>
<proteinExistence type="predicted"/>
<organism evidence="1 2">
    <name type="scientific">Pseudomonas marginalis</name>
    <name type="common">Pseudomonas panacis</name>
    <dbReference type="NCBI Taxonomy" id="298"/>
    <lineage>
        <taxon>Bacteria</taxon>
        <taxon>Pseudomonadati</taxon>
        <taxon>Pseudomonadota</taxon>
        <taxon>Gammaproteobacteria</taxon>
        <taxon>Pseudomonadales</taxon>
        <taxon>Pseudomonadaceae</taxon>
        <taxon>Pseudomonas</taxon>
    </lineage>
</organism>
<name>A0A9X9FVR5_PSEMA</name>
<gene>
    <name evidence="1" type="ORF">FIV41_25500</name>
</gene>
<dbReference type="RefSeq" id="WP_074845932.1">
    <property type="nucleotide sequence ID" value="NZ_FNSU01000003.1"/>
</dbReference>
<dbReference type="OrthoDB" id="6856884at2"/>
<dbReference type="EMBL" id="VFEQ01000023">
    <property type="protein sequence ID" value="TWR52807.1"/>
    <property type="molecule type" value="Genomic_DNA"/>
</dbReference>
<reference evidence="1 2" key="1">
    <citation type="submission" date="2019-06" db="EMBL/GenBank/DDBJ databases">
        <title>Pseudomonas bimorpha sp. nov. isolated from bovine raw milk and skim milk concentrate.</title>
        <authorList>
            <person name="Hofmann K."/>
            <person name="Huptas C."/>
            <person name="Doll E."/>
            <person name="Scherer S."/>
            <person name="Wenning M."/>
        </authorList>
    </citation>
    <scope>NUCLEOTIDE SEQUENCE [LARGE SCALE GENOMIC DNA]</scope>
    <source>
        <strain evidence="1 2">DSM 13124</strain>
    </source>
</reference>
<dbReference type="AlphaFoldDB" id="A0A9X9FVR5"/>
<protein>
    <submittedName>
        <fullName evidence="1">Pilus assembly protein</fullName>
    </submittedName>
</protein>
<accession>A0A9X9FVR5</accession>
<evidence type="ECO:0000313" key="2">
    <source>
        <dbReference type="Proteomes" id="UP000316123"/>
    </source>
</evidence>
<evidence type="ECO:0000313" key="1">
    <source>
        <dbReference type="EMBL" id="TWR52807.1"/>
    </source>
</evidence>